<proteinExistence type="predicted"/>
<dbReference type="Gene3D" id="1.10.443.10">
    <property type="entry name" value="Intergrase catalytic core"/>
    <property type="match status" value="1"/>
</dbReference>
<evidence type="ECO:0000259" key="6">
    <source>
        <dbReference type="PROSITE" id="PS51900"/>
    </source>
</evidence>
<keyword evidence="3" id="KW-0233">DNA recombination</keyword>
<comment type="caution">
    <text evidence="7">The sequence shown here is derived from an EMBL/GenBank/DDBJ whole genome shotgun (WGS) entry which is preliminary data.</text>
</comment>
<dbReference type="CDD" id="cd00397">
    <property type="entry name" value="DNA_BRE_C"/>
    <property type="match status" value="1"/>
</dbReference>
<dbReference type="InterPro" id="IPR011010">
    <property type="entry name" value="DNA_brk_join_enz"/>
</dbReference>
<protein>
    <submittedName>
        <fullName evidence="7">Site-specific recombinase</fullName>
    </submittedName>
</protein>
<sequence>MKNQLPPFVEAFLQELSFKGRKPSTISRYRYDLLDFQAWIDDNYNGKWDLSKNEIDIFFFDLQIKRNYHTRTIRRIHSVLKQLALFQQNQRQPKLRAILLIDPPELTVEPLSSSDWISLEEEQQLFQSLRSTAFLSEKQLETFRYYQARNEFIITLFLRYGLTIQEVTNINMSHIQFQHRRIQIADVHHTVRTLMLTNDDAALSYRYMKTIPEPVRPKFHSHDPFFVAFDFQRKTFHWSYEDDAPKRMTIIAIQKMLRQEIERAQLRKGISAQTLRNTAILRRLVSGEKLHQLLEATGYTSEQSLQRYIQTYLTLSDVQRIQLQKSS</sequence>
<keyword evidence="2 4" id="KW-0238">DNA-binding</keyword>
<dbReference type="Pfam" id="PF13495">
    <property type="entry name" value="Phage_int_SAM_4"/>
    <property type="match status" value="1"/>
</dbReference>
<dbReference type="AlphaFoldDB" id="W4QHN6"/>
<dbReference type="PROSITE" id="PS51898">
    <property type="entry name" value="TYR_RECOMBINASE"/>
    <property type="match status" value="1"/>
</dbReference>
<dbReference type="GO" id="GO:0003677">
    <property type="term" value="F:DNA binding"/>
    <property type="evidence" value="ECO:0007669"/>
    <property type="project" value="UniProtKB-UniRule"/>
</dbReference>
<dbReference type="OrthoDB" id="2349923at2"/>
<evidence type="ECO:0000256" key="2">
    <source>
        <dbReference type="ARBA" id="ARBA00023125"/>
    </source>
</evidence>
<feature type="domain" description="Tyr recombinase" evidence="5">
    <location>
        <begin position="112"/>
        <end position="326"/>
    </location>
</feature>
<dbReference type="SUPFAM" id="SSF56349">
    <property type="entry name" value="DNA breaking-rejoining enzymes"/>
    <property type="match status" value="1"/>
</dbReference>
<dbReference type="InterPro" id="IPR010998">
    <property type="entry name" value="Integrase_recombinase_N"/>
</dbReference>
<reference evidence="7" key="1">
    <citation type="journal article" date="2014" name="Genome Announc.">
        <title>Draft Genome Sequences of Three Alkaliphilic Bacillus Strains, Bacillus wakoensis JCM 9140T, Bacillus akibai JCM 9157T, and Bacillus hemicellulosilyticus JCM 9152T.</title>
        <authorList>
            <person name="Yuki M."/>
            <person name="Oshima K."/>
            <person name="Suda W."/>
            <person name="Oshida Y."/>
            <person name="Kitamura K."/>
            <person name="Iida T."/>
            <person name="Hattori M."/>
            <person name="Ohkuma M."/>
        </authorList>
    </citation>
    <scope>NUCLEOTIDE SEQUENCE [LARGE SCALE GENOMIC DNA]</scope>
    <source>
        <strain evidence="7">JCM 9152</strain>
    </source>
</reference>
<keyword evidence="8" id="KW-1185">Reference proteome</keyword>
<dbReference type="STRING" id="1236971.JCM9152_2266"/>
<dbReference type="Gene3D" id="1.10.150.130">
    <property type="match status" value="1"/>
</dbReference>
<dbReference type="PROSITE" id="PS51900">
    <property type="entry name" value="CB"/>
    <property type="match status" value="1"/>
</dbReference>
<gene>
    <name evidence="7" type="ORF">JCM9152_2266</name>
</gene>
<evidence type="ECO:0000256" key="3">
    <source>
        <dbReference type="ARBA" id="ARBA00023172"/>
    </source>
</evidence>
<evidence type="ECO:0000313" key="7">
    <source>
        <dbReference type="EMBL" id="GAE30844.1"/>
    </source>
</evidence>
<feature type="domain" description="Core-binding (CB)" evidence="6">
    <location>
        <begin position="3"/>
        <end position="88"/>
    </location>
</feature>
<keyword evidence="1" id="KW-0229">DNA integration</keyword>
<organism evidence="7 8">
    <name type="scientific">Halalkalibacter hemicellulosilyticusJCM 9152</name>
    <dbReference type="NCBI Taxonomy" id="1236971"/>
    <lineage>
        <taxon>Bacteria</taxon>
        <taxon>Bacillati</taxon>
        <taxon>Bacillota</taxon>
        <taxon>Bacilli</taxon>
        <taxon>Bacillales</taxon>
        <taxon>Bacillaceae</taxon>
        <taxon>Halalkalibacter</taxon>
    </lineage>
</organism>
<evidence type="ECO:0000259" key="5">
    <source>
        <dbReference type="PROSITE" id="PS51898"/>
    </source>
</evidence>
<dbReference type="InterPro" id="IPR013762">
    <property type="entry name" value="Integrase-like_cat_sf"/>
</dbReference>
<name>W4QHN6_9BACI</name>
<dbReference type="SUPFAM" id="SSF47823">
    <property type="entry name" value="lambda integrase-like, N-terminal domain"/>
    <property type="match status" value="1"/>
</dbReference>
<dbReference type="RefSeq" id="WP_035343866.1">
    <property type="nucleotide sequence ID" value="NZ_BAUU01000014.1"/>
</dbReference>
<dbReference type="InterPro" id="IPR044068">
    <property type="entry name" value="CB"/>
</dbReference>
<evidence type="ECO:0000313" key="8">
    <source>
        <dbReference type="Proteomes" id="UP000018895"/>
    </source>
</evidence>
<evidence type="ECO:0000256" key="4">
    <source>
        <dbReference type="PROSITE-ProRule" id="PRU01248"/>
    </source>
</evidence>
<dbReference type="GO" id="GO:0015074">
    <property type="term" value="P:DNA integration"/>
    <property type="evidence" value="ECO:0007669"/>
    <property type="project" value="UniProtKB-KW"/>
</dbReference>
<dbReference type="Proteomes" id="UP000018895">
    <property type="component" value="Unassembled WGS sequence"/>
</dbReference>
<evidence type="ECO:0000256" key="1">
    <source>
        <dbReference type="ARBA" id="ARBA00022908"/>
    </source>
</evidence>
<accession>W4QHN6</accession>
<dbReference type="GO" id="GO:0006310">
    <property type="term" value="P:DNA recombination"/>
    <property type="evidence" value="ECO:0007669"/>
    <property type="project" value="UniProtKB-KW"/>
</dbReference>
<dbReference type="EMBL" id="BAUU01000014">
    <property type="protein sequence ID" value="GAE30844.1"/>
    <property type="molecule type" value="Genomic_DNA"/>
</dbReference>
<dbReference type="InterPro" id="IPR004107">
    <property type="entry name" value="Integrase_SAM-like_N"/>
</dbReference>
<dbReference type="InterPro" id="IPR002104">
    <property type="entry name" value="Integrase_catalytic"/>
</dbReference>